<dbReference type="SUPFAM" id="SSF48371">
    <property type="entry name" value="ARM repeat"/>
    <property type="match status" value="1"/>
</dbReference>
<dbReference type="GO" id="GO:0046872">
    <property type="term" value="F:metal ion binding"/>
    <property type="evidence" value="ECO:0007669"/>
    <property type="project" value="UniProtKB-KW"/>
</dbReference>
<evidence type="ECO:0000256" key="2">
    <source>
        <dbReference type="ARBA" id="ARBA00022490"/>
    </source>
</evidence>
<keyword evidence="2" id="KW-0963">Cytoplasm</keyword>
<dbReference type="Pfam" id="PF08331">
    <property type="entry name" value="QueG_DUF1730"/>
    <property type="match status" value="1"/>
</dbReference>
<dbReference type="GO" id="GO:0051539">
    <property type="term" value="F:4 iron, 4 sulfur cluster binding"/>
    <property type="evidence" value="ECO:0007669"/>
    <property type="project" value="UniProtKB-KW"/>
</dbReference>
<keyword evidence="5" id="KW-0671">Queuosine biosynthesis</keyword>
<dbReference type="RefSeq" id="WP_095236143.1">
    <property type="nucleotide sequence ID" value="NZ_NPCC01000023.1"/>
</dbReference>
<evidence type="ECO:0000313" key="10">
    <source>
        <dbReference type="EMBL" id="PAE88121.1"/>
    </source>
</evidence>
<name>A0A268NXM1_SHOCL</name>
<evidence type="ECO:0000256" key="6">
    <source>
        <dbReference type="ARBA" id="ARBA00023002"/>
    </source>
</evidence>
<keyword evidence="8" id="KW-0411">Iron-sulfur</keyword>
<gene>
    <name evidence="10" type="primary">queG</name>
    <name evidence="10" type="ORF">CHH72_14840</name>
</gene>
<dbReference type="EMBL" id="NPCC01000023">
    <property type="protein sequence ID" value="PAE88121.1"/>
    <property type="molecule type" value="Genomic_DNA"/>
</dbReference>
<dbReference type="Pfam" id="PF13484">
    <property type="entry name" value="Fer4_16"/>
    <property type="match status" value="1"/>
</dbReference>
<evidence type="ECO:0000256" key="8">
    <source>
        <dbReference type="ARBA" id="ARBA00023014"/>
    </source>
</evidence>
<dbReference type="SMART" id="SM00567">
    <property type="entry name" value="EZ_HEAT"/>
    <property type="match status" value="2"/>
</dbReference>
<dbReference type="Gene3D" id="1.25.10.10">
    <property type="entry name" value="Leucine-rich Repeat Variant"/>
    <property type="match status" value="1"/>
</dbReference>
<evidence type="ECO:0000256" key="7">
    <source>
        <dbReference type="ARBA" id="ARBA00023004"/>
    </source>
</evidence>
<dbReference type="NCBIfam" id="TIGR00276">
    <property type="entry name" value="tRNA epoxyqueuosine(34) reductase QueG"/>
    <property type="match status" value="1"/>
</dbReference>
<dbReference type="InterPro" id="IPR013542">
    <property type="entry name" value="QueG_DUF1730"/>
</dbReference>
<dbReference type="FunFam" id="3.30.70.20:FF:000037">
    <property type="entry name" value="Epoxyqueuosine reductase"/>
    <property type="match status" value="1"/>
</dbReference>
<dbReference type="PANTHER" id="PTHR30002:SF4">
    <property type="entry name" value="EPOXYQUEUOSINE REDUCTASE"/>
    <property type="match status" value="1"/>
</dbReference>
<protein>
    <submittedName>
        <fullName evidence="10">tRNA epoxyqueuosine(34) reductase QueG</fullName>
    </submittedName>
</protein>
<proteinExistence type="predicted"/>
<keyword evidence="1" id="KW-0004">4Fe-4S</keyword>
<dbReference type="InterPro" id="IPR017900">
    <property type="entry name" value="4Fe4S_Fe_S_CS"/>
</dbReference>
<dbReference type="InterPro" id="IPR011989">
    <property type="entry name" value="ARM-like"/>
</dbReference>
<keyword evidence="7" id="KW-0408">Iron</keyword>
<evidence type="ECO:0000256" key="1">
    <source>
        <dbReference type="ARBA" id="ARBA00022485"/>
    </source>
</evidence>
<dbReference type="GO" id="GO:0052693">
    <property type="term" value="F:epoxyqueuosine reductase activity"/>
    <property type="evidence" value="ECO:0007669"/>
    <property type="project" value="TreeGrafter"/>
</dbReference>
<dbReference type="InterPro" id="IPR017896">
    <property type="entry name" value="4Fe4S_Fe-S-bd"/>
</dbReference>
<keyword evidence="3" id="KW-0819">tRNA processing</keyword>
<evidence type="ECO:0000256" key="5">
    <source>
        <dbReference type="ARBA" id="ARBA00022785"/>
    </source>
</evidence>
<accession>A0A268NXM1</accession>
<dbReference type="SUPFAM" id="SSF46548">
    <property type="entry name" value="alpha-helical ferredoxin"/>
    <property type="match status" value="1"/>
</dbReference>
<evidence type="ECO:0000313" key="11">
    <source>
        <dbReference type="Proteomes" id="UP000216207"/>
    </source>
</evidence>
<dbReference type="AlphaFoldDB" id="A0A268NXM1"/>
<feature type="domain" description="4Fe-4S ferredoxin-type" evidence="9">
    <location>
        <begin position="176"/>
        <end position="208"/>
    </location>
</feature>
<dbReference type="GO" id="GO:0008616">
    <property type="term" value="P:tRNA queuosine(34) biosynthetic process"/>
    <property type="evidence" value="ECO:0007669"/>
    <property type="project" value="UniProtKB-KW"/>
</dbReference>
<dbReference type="Pfam" id="PF13646">
    <property type="entry name" value="HEAT_2"/>
    <property type="match status" value="1"/>
</dbReference>
<organism evidence="10 11">
    <name type="scientific">Shouchella clausii</name>
    <name type="common">Alkalihalobacillus clausii</name>
    <dbReference type="NCBI Taxonomy" id="79880"/>
    <lineage>
        <taxon>Bacteria</taxon>
        <taxon>Bacillati</taxon>
        <taxon>Bacillota</taxon>
        <taxon>Bacilli</taxon>
        <taxon>Bacillales</taxon>
        <taxon>Bacillaceae</taxon>
        <taxon>Shouchella</taxon>
    </lineage>
</organism>
<sequence length="383" mass="42477">MDYAQLKADLLAYSAEIGVDKLRIASADPFLSLKDRLIEHQEKGYASGFEHPVLEERVDPRLSLPSARTIISIAVAYPTKMKKAPKSIPGARRGVFSRSSWGQDYHTVLNDRLKKLEAFLRARVGETEMVRMVDTGALSDRAVAERAGIGWSAKNTFTITPEFGSFVFLGNLLTSLPFPLDEPLEDLCGSCTKCIDACPTGALVGPGELNAQACLSYQTQTKGFMPDEYREKIGNYLYGWDTCQLVCPYNKGIDSHHHQEMEPDPELCKPLLEPLLSISNRKFKEQFGHMAGSWRGKKPIQRNAIIALAHYKEKSALPKLCELLASDPRPVIRGTAAWAIGKIGGSEKEEKALLKAKETETDQLVQIEIEKGLDLLKKQNGSQ</sequence>
<reference evidence="10 11" key="1">
    <citation type="submission" date="2017-07" db="EMBL/GenBank/DDBJ databases">
        <title>Isolation and whole genome analysis of endospore-forming bacteria from heroin.</title>
        <authorList>
            <person name="Kalinowski J."/>
            <person name="Ahrens B."/>
            <person name="Al-Dilaimi A."/>
            <person name="Winkler A."/>
            <person name="Wibberg D."/>
            <person name="Schleenbecker U."/>
            <person name="Ruckert C."/>
            <person name="Wolfel R."/>
            <person name="Grass G."/>
        </authorList>
    </citation>
    <scope>NUCLEOTIDE SEQUENCE [LARGE SCALE GENOMIC DNA]</scope>
    <source>
        <strain evidence="10 11">7539</strain>
    </source>
</reference>
<evidence type="ECO:0000256" key="3">
    <source>
        <dbReference type="ARBA" id="ARBA00022694"/>
    </source>
</evidence>
<keyword evidence="6" id="KW-0560">Oxidoreductase</keyword>
<evidence type="ECO:0000259" key="9">
    <source>
        <dbReference type="PROSITE" id="PS51379"/>
    </source>
</evidence>
<comment type="caution">
    <text evidence="10">The sequence shown here is derived from an EMBL/GenBank/DDBJ whole genome shotgun (WGS) entry which is preliminary data.</text>
</comment>
<keyword evidence="4" id="KW-0479">Metal-binding</keyword>
<dbReference type="InterPro" id="IPR004155">
    <property type="entry name" value="PBS_lyase_HEAT"/>
</dbReference>
<dbReference type="PROSITE" id="PS00198">
    <property type="entry name" value="4FE4S_FER_1"/>
    <property type="match status" value="1"/>
</dbReference>
<dbReference type="Proteomes" id="UP000216207">
    <property type="component" value="Unassembled WGS sequence"/>
</dbReference>
<dbReference type="PROSITE" id="PS51379">
    <property type="entry name" value="4FE4S_FER_2"/>
    <property type="match status" value="1"/>
</dbReference>
<dbReference type="InterPro" id="IPR004453">
    <property type="entry name" value="QueG"/>
</dbReference>
<dbReference type="PANTHER" id="PTHR30002">
    <property type="entry name" value="EPOXYQUEUOSINE REDUCTASE"/>
    <property type="match status" value="1"/>
</dbReference>
<dbReference type="InterPro" id="IPR016024">
    <property type="entry name" value="ARM-type_fold"/>
</dbReference>
<evidence type="ECO:0000256" key="4">
    <source>
        <dbReference type="ARBA" id="ARBA00022723"/>
    </source>
</evidence>